<proteinExistence type="predicted"/>
<evidence type="ECO:0000256" key="2">
    <source>
        <dbReference type="SAM" id="Phobius"/>
    </source>
</evidence>
<feature type="compositionally biased region" description="Low complexity" evidence="1">
    <location>
        <begin position="161"/>
        <end position="171"/>
    </location>
</feature>
<keyword evidence="2" id="KW-1133">Transmembrane helix</keyword>
<accession>A0A381WM75</accession>
<name>A0A381WM75_9ZZZZ</name>
<evidence type="ECO:0000256" key="1">
    <source>
        <dbReference type="SAM" id="MobiDB-lite"/>
    </source>
</evidence>
<organism evidence="3">
    <name type="scientific">marine metagenome</name>
    <dbReference type="NCBI Taxonomy" id="408172"/>
    <lineage>
        <taxon>unclassified sequences</taxon>
        <taxon>metagenomes</taxon>
        <taxon>ecological metagenomes</taxon>
    </lineage>
</organism>
<feature type="compositionally biased region" description="Basic and acidic residues" evidence="1">
    <location>
        <begin position="71"/>
        <end position="86"/>
    </location>
</feature>
<sequence length="220" mass="24202">MNNAITHINSRGGVAALTVTLVIHMTVAAGIIWGGWLETRSMGFNPKPREVLITVDISDTITTQPSPVTIRTERKKEIKPELEQPKKNQNSNIFIPVNPKSTTPDPPENNTPFYSNANTKAANQQPKKINHKQPFIDGENDLFPETFNNNNSSLNPIQKSATQPAQTATAPRPIPHVQLPPHETAKIPHEQIPINKGLLTQAKEEQSILSGKIQPNDAAK</sequence>
<keyword evidence="2" id="KW-0472">Membrane</keyword>
<feature type="compositionally biased region" description="Polar residues" evidence="1">
    <location>
        <begin position="146"/>
        <end position="160"/>
    </location>
</feature>
<keyword evidence="2" id="KW-0812">Transmembrane</keyword>
<reference evidence="3" key="1">
    <citation type="submission" date="2018-05" db="EMBL/GenBank/DDBJ databases">
        <authorList>
            <person name="Lanie J.A."/>
            <person name="Ng W.-L."/>
            <person name="Kazmierczak K.M."/>
            <person name="Andrzejewski T.M."/>
            <person name="Davidsen T.M."/>
            <person name="Wayne K.J."/>
            <person name="Tettelin H."/>
            <person name="Glass J.I."/>
            <person name="Rusch D."/>
            <person name="Podicherti R."/>
            <person name="Tsui H.-C.T."/>
            <person name="Winkler M.E."/>
        </authorList>
    </citation>
    <scope>NUCLEOTIDE SEQUENCE</scope>
</reference>
<feature type="compositionally biased region" description="Polar residues" evidence="1">
    <location>
        <begin position="87"/>
        <end position="103"/>
    </location>
</feature>
<feature type="non-terminal residue" evidence="3">
    <location>
        <position position="220"/>
    </location>
</feature>
<evidence type="ECO:0000313" key="3">
    <source>
        <dbReference type="EMBL" id="SVA53594.1"/>
    </source>
</evidence>
<gene>
    <name evidence="3" type="ORF">METZ01_LOCUS106448</name>
</gene>
<protein>
    <submittedName>
        <fullName evidence="3">Uncharacterized protein</fullName>
    </submittedName>
</protein>
<dbReference type="EMBL" id="UINC01012249">
    <property type="protein sequence ID" value="SVA53594.1"/>
    <property type="molecule type" value="Genomic_DNA"/>
</dbReference>
<feature type="transmembrane region" description="Helical" evidence="2">
    <location>
        <begin position="12"/>
        <end position="36"/>
    </location>
</feature>
<feature type="region of interest" description="Disordered" evidence="1">
    <location>
        <begin position="64"/>
        <end position="196"/>
    </location>
</feature>
<feature type="compositionally biased region" description="Polar residues" evidence="1">
    <location>
        <begin position="110"/>
        <end position="127"/>
    </location>
</feature>
<dbReference type="AlphaFoldDB" id="A0A381WM75"/>